<evidence type="ECO:0000256" key="2">
    <source>
        <dbReference type="SAM" id="SignalP"/>
    </source>
</evidence>
<feature type="region of interest" description="Disordered" evidence="1">
    <location>
        <begin position="23"/>
        <end position="76"/>
    </location>
</feature>
<dbReference type="Proteomes" id="UP001519289">
    <property type="component" value="Unassembled WGS sequence"/>
</dbReference>
<evidence type="ECO:0000313" key="3">
    <source>
        <dbReference type="EMBL" id="MBP2018086.1"/>
    </source>
</evidence>
<dbReference type="Gene3D" id="3.10.310.50">
    <property type="match status" value="1"/>
</dbReference>
<organism evidence="3 4">
    <name type="scientific">Symbiobacterium terraclitae</name>
    <dbReference type="NCBI Taxonomy" id="557451"/>
    <lineage>
        <taxon>Bacteria</taxon>
        <taxon>Bacillati</taxon>
        <taxon>Bacillota</taxon>
        <taxon>Clostridia</taxon>
        <taxon>Eubacteriales</taxon>
        <taxon>Symbiobacteriaceae</taxon>
        <taxon>Symbiobacterium</taxon>
    </lineage>
</organism>
<keyword evidence="4" id="KW-1185">Reference proteome</keyword>
<feature type="chain" id="PRO_5045795714" description="TPM domain-containing protein" evidence="2">
    <location>
        <begin position="27"/>
        <end position="188"/>
    </location>
</feature>
<sequence length="188" mass="20275">MRRPVWLTAAAIVLSAALLVSGCGSAQQPAPDPPPTQTEPQPSPPPPPTDNPNPPTAETPPETPGGNEPEVPDLPGDKEALRTALKAETPITYTIVIADAPREMDKTAYLDQMLAEQGYPGKNEILLVIFPADNYNIRFAMGALVFDRKISLQQMLEMVQNQYLARSRRGDPAGGLADLINAINEKVK</sequence>
<dbReference type="RefSeq" id="WP_209466220.1">
    <property type="nucleotide sequence ID" value="NZ_JAGGLG010000009.1"/>
</dbReference>
<evidence type="ECO:0000313" key="4">
    <source>
        <dbReference type="Proteomes" id="UP001519289"/>
    </source>
</evidence>
<reference evidence="3 4" key="1">
    <citation type="submission" date="2021-03" db="EMBL/GenBank/DDBJ databases">
        <title>Genomic Encyclopedia of Type Strains, Phase IV (KMG-IV): sequencing the most valuable type-strain genomes for metagenomic binning, comparative biology and taxonomic classification.</title>
        <authorList>
            <person name="Goeker M."/>
        </authorList>
    </citation>
    <scope>NUCLEOTIDE SEQUENCE [LARGE SCALE GENOMIC DNA]</scope>
    <source>
        <strain evidence="3 4">DSM 27138</strain>
    </source>
</reference>
<name>A0ABS4JRC2_9FIRM</name>
<comment type="caution">
    <text evidence="3">The sequence shown here is derived from an EMBL/GenBank/DDBJ whole genome shotgun (WGS) entry which is preliminary data.</text>
</comment>
<proteinExistence type="predicted"/>
<gene>
    <name evidence="3" type="ORF">J2Z79_001485</name>
</gene>
<evidence type="ECO:0000256" key="1">
    <source>
        <dbReference type="SAM" id="MobiDB-lite"/>
    </source>
</evidence>
<feature type="compositionally biased region" description="Pro residues" evidence="1">
    <location>
        <begin position="30"/>
        <end position="63"/>
    </location>
</feature>
<dbReference type="EMBL" id="JAGGLG010000009">
    <property type="protein sequence ID" value="MBP2018086.1"/>
    <property type="molecule type" value="Genomic_DNA"/>
</dbReference>
<feature type="signal peptide" evidence="2">
    <location>
        <begin position="1"/>
        <end position="26"/>
    </location>
</feature>
<evidence type="ECO:0008006" key="5">
    <source>
        <dbReference type="Google" id="ProtNLM"/>
    </source>
</evidence>
<protein>
    <recommendedName>
        <fullName evidence="5">TPM domain-containing protein</fullName>
    </recommendedName>
</protein>
<accession>A0ABS4JRC2</accession>
<keyword evidence="2" id="KW-0732">Signal</keyword>
<dbReference type="PROSITE" id="PS51257">
    <property type="entry name" value="PROKAR_LIPOPROTEIN"/>
    <property type="match status" value="1"/>
</dbReference>